<dbReference type="GeneID" id="117640931"/>
<dbReference type="InterPro" id="IPR010562">
    <property type="entry name" value="Haemolymph_juvenile_hormone-bd"/>
</dbReference>
<evidence type="ECO:0000313" key="3">
    <source>
        <dbReference type="RefSeq" id="XP_034233852.1"/>
    </source>
</evidence>
<dbReference type="Pfam" id="PF06585">
    <property type="entry name" value="JHBP"/>
    <property type="match status" value="1"/>
</dbReference>
<accession>A0A6P8YIW2</accession>
<proteinExistence type="predicted"/>
<dbReference type="RefSeq" id="XP_034233852.1">
    <property type="nucleotide sequence ID" value="XM_034377961.1"/>
</dbReference>
<dbReference type="AlphaFoldDB" id="A0A6P8YIW2"/>
<organism evidence="3">
    <name type="scientific">Thrips palmi</name>
    <name type="common">Melon thrips</name>
    <dbReference type="NCBI Taxonomy" id="161013"/>
    <lineage>
        <taxon>Eukaryota</taxon>
        <taxon>Metazoa</taxon>
        <taxon>Ecdysozoa</taxon>
        <taxon>Arthropoda</taxon>
        <taxon>Hexapoda</taxon>
        <taxon>Insecta</taxon>
        <taxon>Pterygota</taxon>
        <taxon>Neoptera</taxon>
        <taxon>Paraneoptera</taxon>
        <taxon>Thysanoptera</taxon>
        <taxon>Terebrantia</taxon>
        <taxon>Thripoidea</taxon>
        <taxon>Thripidae</taxon>
        <taxon>Thrips</taxon>
    </lineage>
</organism>
<feature type="chain" id="PRO_5027568614" evidence="1">
    <location>
        <begin position="18"/>
        <end position="399"/>
    </location>
</feature>
<name>A0A6P8YIW2_THRPL</name>
<gene>
    <name evidence="3" type="primary">LOC117640931</name>
</gene>
<evidence type="ECO:0000313" key="2">
    <source>
        <dbReference type="Proteomes" id="UP000515158"/>
    </source>
</evidence>
<dbReference type="Gene3D" id="3.15.10.30">
    <property type="entry name" value="Haemolymph juvenile hormone binding protein"/>
    <property type="match status" value="1"/>
</dbReference>
<keyword evidence="1" id="KW-0732">Signal</keyword>
<dbReference type="OrthoDB" id="6380971at2759"/>
<dbReference type="Proteomes" id="UP000515158">
    <property type="component" value="Unplaced"/>
</dbReference>
<feature type="signal peptide" evidence="1">
    <location>
        <begin position="1"/>
        <end position="17"/>
    </location>
</feature>
<reference evidence="3" key="1">
    <citation type="submission" date="2025-08" db="UniProtKB">
        <authorList>
            <consortium name="RefSeq"/>
        </authorList>
    </citation>
    <scope>IDENTIFICATION</scope>
    <source>
        <tissue evidence="3">Total insect</tissue>
    </source>
</reference>
<dbReference type="KEGG" id="tpal:117640931"/>
<dbReference type="InterPro" id="IPR038606">
    <property type="entry name" value="To_sf"/>
</dbReference>
<evidence type="ECO:0000256" key="1">
    <source>
        <dbReference type="SAM" id="SignalP"/>
    </source>
</evidence>
<dbReference type="InParanoid" id="A0A6P8YIW2"/>
<protein>
    <submittedName>
        <fullName evidence="3">Uncharacterized protein LOC117640931</fullName>
    </submittedName>
</protein>
<sequence>MAAALALLALLAASAVADPLGAVAVDNKSPLGFDLNELLAKLLAAYDPFHVARQQFDVDLKEIRAKGYADNIVITGVSGLRLLKVALNELGAGKAEVSLHLPAINVVGDYEVTGAVLQPLQVPLDSAGKFTFGVTELEVDASVELGISDEGQILLKDFKLPYWNLTEIELNLEGLLSGYALGQMINDILHDTLTHIVTKAYHDKLTTLVTTNVVTEGGKYLASLHRDHGHPAFQSGGPQRVEAAVVPQPARTSSSADRELSSKSATWTGRTDLLSLVGLDTEALGVSGMFTLDLAAPQLYPHGTLLSADSDEPAARGVLAMGPSDIREAAVDDLFGVQLAPAQFYRHGELSSGSESAPAGSYGVQILEGMQGLLSGHGVKFEPAKFYERGYLSRNQDAD</sequence>
<dbReference type="PANTHER" id="PTHR11008:SF9">
    <property type="entry name" value="PROTEIN TAKEOUT-LIKE PROTEIN"/>
    <property type="match status" value="1"/>
</dbReference>
<keyword evidence="2" id="KW-1185">Reference proteome</keyword>
<dbReference type="PANTHER" id="PTHR11008">
    <property type="entry name" value="PROTEIN TAKEOUT-LIKE PROTEIN"/>
    <property type="match status" value="1"/>
</dbReference>